<keyword evidence="6" id="KW-1185">Reference proteome</keyword>
<protein>
    <recommendedName>
        <fullName evidence="4">RING-type domain-containing protein</fullName>
    </recommendedName>
</protein>
<keyword evidence="1" id="KW-0479">Metal-binding</keyword>
<evidence type="ECO:0000313" key="5">
    <source>
        <dbReference type="EMBL" id="KAF5328938.1"/>
    </source>
</evidence>
<comment type="caution">
    <text evidence="5">The sequence shown here is derived from an EMBL/GenBank/DDBJ whole genome shotgun (WGS) entry which is preliminary data.</text>
</comment>
<reference evidence="5 6" key="1">
    <citation type="journal article" date="2020" name="ISME J.">
        <title>Uncovering the hidden diversity of litter-decomposition mechanisms in mushroom-forming fungi.</title>
        <authorList>
            <person name="Floudas D."/>
            <person name="Bentzer J."/>
            <person name="Ahren D."/>
            <person name="Johansson T."/>
            <person name="Persson P."/>
            <person name="Tunlid A."/>
        </authorList>
    </citation>
    <scope>NUCLEOTIDE SEQUENCE [LARGE SCALE GENOMIC DNA]</scope>
    <source>
        <strain evidence="5 6">CBS 175.51</strain>
    </source>
</reference>
<dbReference type="Gene3D" id="3.30.40.10">
    <property type="entry name" value="Zinc/RING finger domain, C3HC4 (zinc finger)"/>
    <property type="match status" value="1"/>
</dbReference>
<organism evidence="5 6">
    <name type="scientific">Ephemerocybe angulata</name>
    <dbReference type="NCBI Taxonomy" id="980116"/>
    <lineage>
        <taxon>Eukaryota</taxon>
        <taxon>Fungi</taxon>
        <taxon>Dikarya</taxon>
        <taxon>Basidiomycota</taxon>
        <taxon>Agaricomycotina</taxon>
        <taxon>Agaricomycetes</taxon>
        <taxon>Agaricomycetidae</taxon>
        <taxon>Agaricales</taxon>
        <taxon>Agaricineae</taxon>
        <taxon>Psathyrellaceae</taxon>
        <taxon>Ephemerocybe</taxon>
    </lineage>
</organism>
<dbReference type="EMBL" id="JAACJK010000124">
    <property type="protein sequence ID" value="KAF5328938.1"/>
    <property type="molecule type" value="Genomic_DNA"/>
</dbReference>
<name>A0A8H5BTB8_9AGAR</name>
<keyword evidence="2" id="KW-0863">Zinc-finger</keyword>
<dbReference type="GO" id="GO:0008270">
    <property type="term" value="F:zinc ion binding"/>
    <property type="evidence" value="ECO:0007669"/>
    <property type="project" value="UniProtKB-KW"/>
</dbReference>
<dbReference type="Pfam" id="PF13445">
    <property type="entry name" value="zf-RING_UBOX"/>
    <property type="match status" value="1"/>
</dbReference>
<dbReference type="Proteomes" id="UP000541558">
    <property type="component" value="Unassembled WGS sequence"/>
</dbReference>
<evidence type="ECO:0000313" key="6">
    <source>
        <dbReference type="Proteomes" id="UP000541558"/>
    </source>
</evidence>
<feature type="domain" description="RING-type" evidence="4">
    <location>
        <begin position="68"/>
        <end position="157"/>
    </location>
</feature>
<dbReference type="SUPFAM" id="SSF57850">
    <property type="entry name" value="RING/U-box"/>
    <property type="match status" value="1"/>
</dbReference>
<keyword evidence="3" id="KW-0862">Zinc</keyword>
<dbReference type="AlphaFoldDB" id="A0A8H5BTB8"/>
<evidence type="ECO:0000256" key="1">
    <source>
        <dbReference type="ARBA" id="ARBA00022723"/>
    </source>
</evidence>
<dbReference type="InterPro" id="IPR001841">
    <property type="entry name" value="Znf_RING"/>
</dbReference>
<evidence type="ECO:0000256" key="2">
    <source>
        <dbReference type="ARBA" id="ARBA00022771"/>
    </source>
</evidence>
<dbReference type="OrthoDB" id="3219336at2759"/>
<dbReference type="InterPro" id="IPR013083">
    <property type="entry name" value="Znf_RING/FYVE/PHD"/>
</dbReference>
<gene>
    <name evidence="5" type="ORF">D9611_013495</name>
</gene>
<accession>A0A8H5BTB8</accession>
<evidence type="ECO:0000256" key="3">
    <source>
        <dbReference type="ARBA" id="ARBA00022833"/>
    </source>
</evidence>
<sequence length="221" mass="24779">MSSNKATSRSLFLQSSPNRSAVSAMCRETEVIDDIRTQHTKASKLEDPHLDATVVQSTCQALHATGSCPICMYFMSEPYILECGHTACATCLRRVFERLVLKRLGTLRFESQSHDYHDQGECQVVPKTDEELVDLIGCVEAHGMNPADIFIYECPICRNESRRPPVVNVGLTDVLMDLLRSYKGQYIPEYSRELKLGDSAFQGLFLTQGVCEASGLKFRDM</sequence>
<dbReference type="SMART" id="SM00184">
    <property type="entry name" value="RING"/>
    <property type="match status" value="1"/>
</dbReference>
<dbReference type="InterPro" id="IPR027370">
    <property type="entry name" value="Znf-RING_euk"/>
</dbReference>
<proteinExistence type="predicted"/>
<evidence type="ECO:0000259" key="4">
    <source>
        <dbReference type="SMART" id="SM00184"/>
    </source>
</evidence>